<dbReference type="InterPro" id="IPR009061">
    <property type="entry name" value="DNA-bd_dom_put_sf"/>
</dbReference>
<dbReference type="PROSITE" id="PS50937">
    <property type="entry name" value="HTH_MERR_2"/>
    <property type="match status" value="1"/>
</dbReference>
<dbReference type="SMART" id="SM00422">
    <property type="entry name" value="HTH_MERR"/>
    <property type="match status" value="1"/>
</dbReference>
<evidence type="ECO:0000259" key="2">
    <source>
        <dbReference type="PROSITE" id="PS50937"/>
    </source>
</evidence>
<proteinExistence type="predicted"/>
<accession>A0A953JB12</accession>
<organism evidence="3 4">
    <name type="scientific">Candidatus Nitrobium versatile</name>
    <dbReference type="NCBI Taxonomy" id="2884831"/>
    <lineage>
        <taxon>Bacteria</taxon>
        <taxon>Pseudomonadati</taxon>
        <taxon>Nitrospirota</taxon>
        <taxon>Nitrospiria</taxon>
        <taxon>Nitrospirales</taxon>
        <taxon>Nitrospiraceae</taxon>
        <taxon>Candidatus Nitrobium</taxon>
    </lineage>
</organism>
<dbReference type="AlphaFoldDB" id="A0A953JB12"/>
<dbReference type="Pfam" id="PF13411">
    <property type="entry name" value="MerR_1"/>
    <property type="match status" value="1"/>
</dbReference>
<dbReference type="InterPro" id="IPR047057">
    <property type="entry name" value="MerR_fam"/>
</dbReference>
<reference evidence="3" key="2">
    <citation type="submission" date="2021-08" db="EMBL/GenBank/DDBJ databases">
        <authorList>
            <person name="Dalcin Martins P."/>
        </authorList>
    </citation>
    <scope>NUCLEOTIDE SEQUENCE</scope>
    <source>
        <strain evidence="3">MAG_39</strain>
    </source>
</reference>
<sequence length="112" mass="13055">MRKNGKLYSIKEVSEITGVPSYTLRFWERSLDGYLSPVRTEGGHRRYDGQTVETIQKIKNFVYERGYTLSGALNELKGKESGRGRKRKKMEVEMLVDEIAELLKERILKDVR</sequence>
<dbReference type="EMBL" id="JAIOIV010000073">
    <property type="protein sequence ID" value="MBZ0156314.1"/>
    <property type="molecule type" value="Genomic_DNA"/>
</dbReference>
<dbReference type="GO" id="GO:0003700">
    <property type="term" value="F:DNA-binding transcription factor activity"/>
    <property type="evidence" value="ECO:0007669"/>
    <property type="project" value="InterPro"/>
</dbReference>
<comment type="caution">
    <text evidence="3">The sequence shown here is derived from an EMBL/GenBank/DDBJ whole genome shotgun (WGS) entry which is preliminary data.</text>
</comment>
<gene>
    <name evidence="3" type="ORF">K8I29_08920</name>
</gene>
<dbReference type="PANTHER" id="PTHR30204">
    <property type="entry name" value="REDOX-CYCLING DRUG-SENSING TRANSCRIPTIONAL ACTIVATOR SOXR"/>
    <property type="match status" value="1"/>
</dbReference>
<keyword evidence="1" id="KW-0238">DNA-binding</keyword>
<feature type="domain" description="HTH merR-type" evidence="2">
    <location>
        <begin position="7"/>
        <end position="78"/>
    </location>
</feature>
<evidence type="ECO:0000313" key="4">
    <source>
        <dbReference type="Proteomes" id="UP000705867"/>
    </source>
</evidence>
<dbReference type="Proteomes" id="UP000705867">
    <property type="component" value="Unassembled WGS sequence"/>
</dbReference>
<protein>
    <submittedName>
        <fullName evidence="3">MerR family transcriptional regulator</fullName>
    </submittedName>
</protein>
<dbReference type="PANTHER" id="PTHR30204:SF15">
    <property type="entry name" value="BLL5018 PROTEIN"/>
    <property type="match status" value="1"/>
</dbReference>
<dbReference type="SUPFAM" id="SSF46955">
    <property type="entry name" value="Putative DNA-binding domain"/>
    <property type="match status" value="1"/>
</dbReference>
<dbReference type="GO" id="GO:0003677">
    <property type="term" value="F:DNA binding"/>
    <property type="evidence" value="ECO:0007669"/>
    <property type="project" value="UniProtKB-KW"/>
</dbReference>
<evidence type="ECO:0000313" key="3">
    <source>
        <dbReference type="EMBL" id="MBZ0156314.1"/>
    </source>
</evidence>
<reference evidence="3" key="1">
    <citation type="journal article" date="2021" name="bioRxiv">
        <title>Unraveling nitrogen, sulfur and carbon metabolic pathways and microbial community transcriptional responses to substrate deprivation and toxicity stresses in a bioreactor mimicking anoxic brackish coastal sediment conditions.</title>
        <authorList>
            <person name="Martins P.D."/>
            <person name="Echeveste M.J."/>
            <person name="Arshad A."/>
            <person name="Kurth J."/>
            <person name="Ouboter H."/>
            <person name="Jetten M.S.M."/>
            <person name="Welte C.U."/>
        </authorList>
    </citation>
    <scope>NUCLEOTIDE SEQUENCE</scope>
    <source>
        <strain evidence="3">MAG_39</strain>
    </source>
</reference>
<dbReference type="InterPro" id="IPR000551">
    <property type="entry name" value="MerR-type_HTH_dom"/>
</dbReference>
<dbReference type="Gene3D" id="1.10.1660.10">
    <property type="match status" value="1"/>
</dbReference>
<name>A0A953JB12_9BACT</name>
<evidence type="ECO:0000256" key="1">
    <source>
        <dbReference type="ARBA" id="ARBA00023125"/>
    </source>
</evidence>